<feature type="compositionally biased region" description="Polar residues" evidence="1">
    <location>
        <begin position="22"/>
        <end position="42"/>
    </location>
</feature>
<feature type="compositionally biased region" description="Low complexity" evidence="1">
    <location>
        <begin position="45"/>
        <end position="75"/>
    </location>
</feature>
<feature type="region of interest" description="Disordered" evidence="1">
    <location>
        <begin position="18"/>
        <end position="75"/>
    </location>
</feature>
<reference evidence="2 3" key="1">
    <citation type="submission" date="2019-06" db="EMBL/GenBank/DDBJ databases">
        <title>Genomics analysis of Aphanomyces spp. identifies a new class of oomycete effector associated with host adaptation.</title>
        <authorList>
            <person name="Gaulin E."/>
        </authorList>
    </citation>
    <scope>NUCLEOTIDE SEQUENCE [LARGE SCALE GENOMIC DNA]</scope>
    <source>
        <strain evidence="2 3">E</strain>
    </source>
</reference>
<evidence type="ECO:0000313" key="2">
    <source>
        <dbReference type="EMBL" id="KAF0756001.1"/>
    </source>
</evidence>
<evidence type="ECO:0000256" key="1">
    <source>
        <dbReference type="SAM" id="MobiDB-lite"/>
    </source>
</evidence>
<gene>
    <name evidence="2" type="ORF">AaE_004791</name>
</gene>
<feature type="non-terminal residue" evidence="2">
    <location>
        <position position="1"/>
    </location>
</feature>
<organism evidence="2 3">
    <name type="scientific">Aphanomyces astaci</name>
    <name type="common">Crayfish plague agent</name>
    <dbReference type="NCBI Taxonomy" id="112090"/>
    <lineage>
        <taxon>Eukaryota</taxon>
        <taxon>Sar</taxon>
        <taxon>Stramenopiles</taxon>
        <taxon>Oomycota</taxon>
        <taxon>Saprolegniomycetes</taxon>
        <taxon>Saprolegniales</taxon>
        <taxon>Verrucalvaceae</taxon>
        <taxon>Aphanomyces</taxon>
    </lineage>
</organism>
<protein>
    <submittedName>
        <fullName evidence="2">Uncharacterized protein</fullName>
    </submittedName>
</protein>
<dbReference type="Proteomes" id="UP000469452">
    <property type="component" value="Unassembled WGS sequence"/>
</dbReference>
<sequence length="118" mass="11977">INKVIKDLTAANLVPKDALAGGSTSAPITTSVTPATSKSPMTSIKPVTTKAPKPATTKAPKPATTKAPVAPTTSAPVGGDCTECKGCYTKLLGACFPNGFTEAQCVSFTVFQTTWCGN</sequence>
<name>A0A6A5ALH1_APHAT</name>
<dbReference type="AlphaFoldDB" id="A0A6A5ALH1"/>
<comment type="caution">
    <text evidence="2">The sequence shown here is derived from an EMBL/GenBank/DDBJ whole genome shotgun (WGS) entry which is preliminary data.</text>
</comment>
<dbReference type="EMBL" id="VJMI01010364">
    <property type="protein sequence ID" value="KAF0756001.1"/>
    <property type="molecule type" value="Genomic_DNA"/>
</dbReference>
<proteinExistence type="predicted"/>
<evidence type="ECO:0000313" key="3">
    <source>
        <dbReference type="Proteomes" id="UP000469452"/>
    </source>
</evidence>
<accession>A0A6A5ALH1</accession>